<evidence type="ECO:0000256" key="5">
    <source>
        <dbReference type="ARBA" id="ARBA00023136"/>
    </source>
</evidence>
<protein>
    <submittedName>
        <fullName evidence="8">Transporter</fullName>
    </submittedName>
</protein>
<organism evidence="8 9">
    <name type="scientific">Neoroseomonas lacus</name>
    <dbReference type="NCBI Taxonomy" id="287609"/>
    <lineage>
        <taxon>Bacteria</taxon>
        <taxon>Pseudomonadati</taxon>
        <taxon>Pseudomonadota</taxon>
        <taxon>Alphaproteobacteria</taxon>
        <taxon>Acetobacterales</taxon>
        <taxon>Acetobacteraceae</taxon>
        <taxon>Neoroseomonas</taxon>
    </lineage>
</organism>
<name>A0A917KBZ5_9PROT</name>
<evidence type="ECO:0000256" key="2">
    <source>
        <dbReference type="ARBA" id="ARBA00022475"/>
    </source>
</evidence>
<evidence type="ECO:0000256" key="3">
    <source>
        <dbReference type="ARBA" id="ARBA00022692"/>
    </source>
</evidence>
<proteinExistence type="predicted"/>
<keyword evidence="2" id="KW-1003">Cell membrane</keyword>
<dbReference type="RefSeq" id="WP_229681152.1">
    <property type="nucleotide sequence ID" value="NZ_BMKW01000002.1"/>
</dbReference>
<feature type="domain" description="EamA" evidence="7">
    <location>
        <begin position="13"/>
        <end position="145"/>
    </location>
</feature>
<dbReference type="PANTHER" id="PTHR32322">
    <property type="entry name" value="INNER MEMBRANE TRANSPORTER"/>
    <property type="match status" value="1"/>
</dbReference>
<feature type="transmembrane region" description="Helical" evidence="6">
    <location>
        <begin position="73"/>
        <end position="97"/>
    </location>
</feature>
<accession>A0A917KBZ5</accession>
<feature type="domain" description="EamA" evidence="7">
    <location>
        <begin position="158"/>
        <end position="292"/>
    </location>
</feature>
<dbReference type="SUPFAM" id="SSF103481">
    <property type="entry name" value="Multidrug resistance efflux transporter EmrE"/>
    <property type="match status" value="2"/>
</dbReference>
<keyword evidence="4 6" id="KW-1133">Transmembrane helix</keyword>
<evidence type="ECO:0000313" key="8">
    <source>
        <dbReference type="EMBL" id="GGJ06197.1"/>
    </source>
</evidence>
<comment type="caution">
    <text evidence="8">The sequence shown here is derived from an EMBL/GenBank/DDBJ whole genome shotgun (WGS) entry which is preliminary data.</text>
</comment>
<dbReference type="EMBL" id="BMKW01000002">
    <property type="protein sequence ID" value="GGJ06197.1"/>
    <property type="molecule type" value="Genomic_DNA"/>
</dbReference>
<evidence type="ECO:0000256" key="6">
    <source>
        <dbReference type="SAM" id="Phobius"/>
    </source>
</evidence>
<feature type="transmembrane region" description="Helical" evidence="6">
    <location>
        <begin position="12"/>
        <end position="31"/>
    </location>
</feature>
<dbReference type="GO" id="GO:0005886">
    <property type="term" value="C:plasma membrane"/>
    <property type="evidence" value="ECO:0007669"/>
    <property type="project" value="UniProtKB-SubCell"/>
</dbReference>
<keyword evidence="9" id="KW-1185">Reference proteome</keyword>
<dbReference type="Proteomes" id="UP000661507">
    <property type="component" value="Unassembled WGS sequence"/>
</dbReference>
<dbReference type="AlphaFoldDB" id="A0A917KBZ5"/>
<feature type="transmembrane region" description="Helical" evidence="6">
    <location>
        <begin position="223"/>
        <end position="243"/>
    </location>
</feature>
<keyword evidence="5 6" id="KW-0472">Membrane</keyword>
<evidence type="ECO:0000256" key="1">
    <source>
        <dbReference type="ARBA" id="ARBA00004651"/>
    </source>
</evidence>
<dbReference type="PANTHER" id="PTHR32322:SF18">
    <property type="entry name" value="S-ADENOSYLMETHIONINE_S-ADENOSYLHOMOCYSTEINE TRANSPORTER"/>
    <property type="match status" value="1"/>
</dbReference>
<evidence type="ECO:0000259" key="7">
    <source>
        <dbReference type="Pfam" id="PF00892"/>
    </source>
</evidence>
<feature type="transmembrane region" description="Helical" evidence="6">
    <location>
        <begin position="250"/>
        <end position="270"/>
    </location>
</feature>
<feature type="transmembrane region" description="Helical" evidence="6">
    <location>
        <begin position="103"/>
        <end position="122"/>
    </location>
</feature>
<feature type="transmembrane region" description="Helical" evidence="6">
    <location>
        <begin position="134"/>
        <end position="154"/>
    </location>
</feature>
<evidence type="ECO:0000256" key="4">
    <source>
        <dbReference type="ARBA" id="ARBA00022989"/>
    </source>
</evidence>
<comment type="subcellular location">
    <subcellularLocation>
        <location evidence="1">Cell membrane</location>
        <topology evidence="1">Multi-pass membrane protein</topology>
    </subcellularLocation>
</comment>
<gene>
    <name evidence="8" type="ORF">GCM10011320_11210</name>
</gene>
<evidence type="ECO:0000313" key="9">
    <source>
        <dbReference type="Proteomes" id="UP000661507"/>
    </source>
</evidence>
<keyword evidence="3 6" id="KW-0812">Transmembrane</keyword>
<feature type="transmembrane region" description="Helical" evidence="6">
    <location>
        <begin position="43"/>
        <end position="61"/>
    </location>
</feature>
<reference evidence="8" key="2">
    <citation type="submission" date="2020-09" db="EMBL/GenBank/DDBJ databases">
        <authorList>
            <person name="Sun Q."/>
            <person name="Zhou Y."/>
        </authorList>
    </citation>
    <scope>NUCLEOTIDE SEQUENCE</scope>
    <source>
        <strain evidence="8">CGMCC 1.3617</strain>
    </source>
</reference>
<dbReference type="Pfam" id="PF00892">
    <property type="entry name" value="EamA"/>
    <property type="match status" value="2"/>
</dbReference>
<feature type="transmembrane region" description="Helical" evidence="6">
    <location>
        <begin position="189"/>
        <end position="208"/>
    </location>
</feature>
<dbReference type="InterPro" id="IPR037185">
    <property type="entry name" value="EmrE-like"/>
</dbReference>
<feature type="transmembrane region" description="Helical" evidence="6">
    <location>
        <begin position="160"/>
        <end position="177"/>
    </location>
</feature>
<dbReference type="InterPro" id="IPR000620">
    <property type="entry name" value="EamA_dom"/>
</dbReference>
<dbReference type="InterPro" id="IPR050638">
    <property type="entry name" value="AA-Vitamin_Transporters"/>
</dbReference>
<sequence length="295" mass="30536">MSAPGRSGPDGAGLALLAVTTLGWGLNWPAMKVLLAEWPVLTTRASAGALGLTLLLTVALVRREKLTVPPALWPRLVLTALLNVTAWMGLASFSLLWLSAAEATIICYTMPVWATLMAWAILGEKPHPARLAGLALALSGLVVLVLGHGVAVGLEKAPGVAFGLGSAILFSLGTVVTKRWPLGLPPTSATVWQVGIGILPLAVLALIFDRPEVGRLSVGDWALLAYGGVFALGLCYLSWFAALRRLPASLASLGTLLTPMVGVASAALFLGEPFGWREATALGLTLSGVGLAVRG</sequence>
<reference evidence="8" key="1">
    <citation type="journal article" date="2014" name="Int. J. Syst. Evol. Microbiol.">
        <title>Complete genome sequence of Corynebacterium casei LMG S-19264T (=DSM 44701T), isolated from a smear-ripened cheese.</title>
        <authorList>
            <consortium name="US DOE Joint Genome Institute (JGI-PGF)"/>
            <person name="Walter F."/>
            <person name="Albersmeier A."/>
            <person name="Kalinowski J."/>
            <person name="Ruckert C."/>
        </authorList>
    </citation>
    <scope>NUCLEOTIDE SEQUENCE</scope>
    <source>
        <strain evidence="8">CGMCC 1.3617</strain>
    </source>
</reference>